<gene>
    <name evidence="5" type="ORF">ACFSL4_34010</name>
</gene>
<evidence type="ECO:0000256" key="3">
    <source>
        <dbReference type="SAM" id="MobiDB-lite"/>
    </source>
</evidence>
<dbReference type="EMBL" id="JBHUDX010000113">
    <property type="protein sequence ID" value="MFD1663052.1"/>
    <property type="molecule type" value="Genomic_DNA"/>
</dbReference>
<evidence type="ECO:0000313" key="6">
    <source>
        <dbReference type="Proteomes" id="UP001597261"/>
    </source>
</evidence>
<dbReference type="RefSeq" id="WP_381091529.1">
    <property type="nucleotide sequence ID" value="NZ_JBHUDX010000113.1"/>
</dbReference>
<keyword evidence="6" id="KW-1185">Reference proteome</keyword>
<keyword evidence="2" id="KW-0804">Transcription</keyword>
<keyword evidence="1" id="KW-0805">Transcription regulation</keyword>
<protein>
    <submittedName>
        <fullName evidence="5">Anti-sigma factor family protein</fullName>
    </submittedName>
</protein>
<reference evidence="6" key="1">
    <citation type="journal article" date="2019" name="Int. J. Syst. Evol. Microbiol.">
        <title>The Global Catalogue of Microorganisms (GCM) 10K type strain sequencing project: providing services to taxonomists for standard genome sequencing and annotation.</title>
        <authorList>
            <consortium name="The Broad Institute Genomics Platform"/>
            <consortium name="The Broad Institute Genome Sequencing Center for Infectious Disease"/>
            <person name="Wu L."/>
            <person name="Ma J."/>
        </authorList>
    </citation>
    <scope>NUCLEOTIDE SEQUENCE [LARGE SCALE GENOMIC DNA]</scope>
    <source>
        <strain evidence="6">CGMCC 1.12470</strain>
    </source>
</reference>
<dbReference type="Gene3D" id="1.10.10.1320">
    <property type="entry name" value="Anti-sigma factor, zinc-finger domain"/>
    <property type="match status" value="1"/>
</dbReference>
<sequence length="331" mass="33420">MSGSRRPTPAEQHLGDRLSALVDGELGHEARERVLAHLATCAKCKAEADAQRRLKNVFAEAAPPPPSESFLARLQGLPAGGDLDGGGTPLGGAGLGRGFPPAAGLPSRPDVFGVSGEPFRYVPSGPHAAALSAAEDRTLAGERGFRIHPVGRQDERPSSRGLRFAFAAAGAVSLAAVALGGVSTGVTTDVSVEARGGSGTGSNVTPMRSPGTGGATAPDTLRRRTVGPFMGQRTLGQTPVASTASSAPLLPVAPAPAPGLRDSSELRALTTPVVAGAAAMSPLIRPLTETAPLTLTSWSATPQLRAPGLPVAPLPTASADSRPTPTPHTAR</sequence>
<feature type="region of interest" description="Disordered" evidence="3">
    <location>
        <begin position="193"/>
        <end position="222"/>
    </location>
</feature>
<organism evidence="5 6">
    <name type="scientific">Streptomyces caeni</name>
    <dbReference type="NCBI Taxonomy" id="2307231"/>
    <lineage>
        <taxon>Bacteria</taxon>
        <taxon>Bacillati</taxon>
        <taxon>Actinomycetota</taxon>
        <taxon>Actinomycetes</taxon>
        <taxon>Kitasatosporales</taxon>
        <taxon>Streptomycetaceae</taxon>
        <taxon>Streptomyces</taxon>
    </lineage>
</organism>
<evidence type="ECO:0000256" key="2">
    <source>
        <dbReference type="ARBA" id="ARBA00023163"/>
    </source>
</evidence>
<evidence type="ECO:0000313" key="5">
    <source>
        <dbReference type="EMBL" id="MFD1663052.1"/>
    </source>
</evidence>
<dbReference type="InterPro" id="IPR027383">
    <property type="entry name" value="Znf_put"/>
</dbReference>
<dbReference type="Proteomes" id="UP001597261">
    <property type="component" value="Unassembled WGS sequence"/>
</dbReference>
<comment type="caution">
    <text evidence="5">The sequence shown here is derived from an EMBL/GenBank/DDBJ whole genome shotgun (WGS) entry which is preliminary data.</text>
</comment>
<feature type="domain" description="Putative zinc-finger" evidence="4">
    <location>
        <begin position="16"/>
        <end position="44"/>
    </location>
</feature>
<dbReference type="InterPro" id="IPR041916">
    <property type="entry name" value="Anti_sigma_zinc_sf"/>
</dbReference>
<dbReference type="Pfam" id="PF13490">
    <property type="entry name" value="zf-HC2"/>
    <property type="match status" value="1"/>
</dbReference>
<evidence type="ECO:0000259" key="4">
    <source>
        <dbReference type="Pfam" id="PF13490"/>
    </source>
</evidence>
<name>A0ABW4J1Q5_9ACTN</name>
<evidence type="ECO:0000256" key="1">
    <source>
        <dbReference type="ARBA" id="ARBA00023015"/>
    </source>
</evidence>
<accession>A0ABW4J1Q5</accession>
<feature type="region of interest" description="Disordered" evidence="3">
    <location>
        <begin position="303"/>
        <end position="331"/>
    </location>
</feature>
<proteinExistence type="predicted"/>